<keyword evidence="2" id="KW-1133">Transmembrane helix</keyword>
<reference evidence="4" key="1">
    <citation type="submission" date="2019-06" db="EMBL/GenBank/DDBJ databases">
        <title>Gordonia isolated from sludge of a wastewater treatment plant.</title>
        <authorList>
            <person name="Tamura T."/>
            <person name="Aoyama K."/>
            <person name="Kang Y."/>
            <person name="Saito S."/>
            <person name="Akiyama N."/>
            <person name="Yazawa K."/>
            <person name="Gonoi T."/>
            <person name="Mikami Y."/>
        </authorList>
    </citation>
    <scope>NUCLEOTIDE SEQUENCE [LARGE SCALE GENOMIC DNA]</scope>
    <source>
        <strain evidence="4">NBRC 107696</strain>
    </source>
</reference>
<organism evidence="3 4">
    <name type="scientific">Gordonia spumicola</name>
    <dbReference type="NCBI Taxonomy" id="589161"/>
    <lineage>
        <taxon>Bacteria</taxon>
        <taxon>Bacillati</taxon>
        <taxon>Actinomycetota</taxon>
        <taxon>Actinomycetes</taxon>
        <taxon>Mycobacteriales</taxon>
        <taxon>Gordoniaceae</taxon>
        <taxon>Gordonia</taxon>
    </lineage>
</organism>
<dbReference type="AlphaFoldDB" id="A0A7I9VCZ1"/>
<dbReference type="EMBL" id="BJOV01000005">
    <property type="protein sequence ID" value="GEE03225.1"/>
    <property type="molecule type" value="Genomic_DNA"/>
</dbReference>
<feature type="transmembrane region" description="Helical" evidence="2">
    <location>
        <begin position="83"/>
        <end position="104"/>
    </location>
</feature>
<feature type="region of interest" description="Disordered" evidence="1">
    <location>
        <begin position="1"/>
        <end position="77"/>
    </location>
</feature>
<evidence type="ECO:0000313" key="4">
    <source>
        <dbReference type="Proteomes" id="UP000444960"/>
    </source>
</evidence>
<comment type="caution">
    <text evidence="3">The sequence shown here is derived from an EMBL/GenBank/DDBJ whole genome shotgun (WGS) entry which is preliminary data.</text>
</comment>
<keyword evidence="2" id="KW-0812">Transmembrane</keyword>
<protein>
    <submittedName>
        <fullName evidence="3">Uncharacterized protein</fullName>
    </submittedName>
</protein>
<keyword evidence="4" id="KW-1185">Reference proteome</keyword>
<sequence length="268" mass="28141">MTTPPPGQPGQPSAPGNPFGAQGQPLPEQPGQPVYGQPTPAPTGAYGAGPGQPFAGQPQPGQPQPGGFPPVPQPPRQSQLKRILIPIGVLAAVIVVGIVATQVFKDKDSGTSVDSSPVGSCITVSSTDSSMNVETKKADCDDTSTFTYIVGATLGSSDECKNAGYDSYVYEYGSGASDNVSCLIPNYQRNSCYKENSISMGMNLETVSCSETSSMMTAIYEITERADSSTAPNCTDSAKQKQLNYQIRTDPAKSISFCAEIKGDYTWQ</sequence>
<evidence type="ECO:0000313" key="3">
    <source>
        <dbReference type="EMBL" id="GEE03225.1"/>
    </source>
</evidence>
<feature type="compositionally biased region" description="Pro residues" evidence="1">
    <location>
        <begin position="60"/>
        <end position="75"/>
    </location>
</feature>
<gene>
    <name evidence="3" type="ORF">nbrc107696_36710</name>
</gene>
<accession>A0A7I9VCZ1</accession>
<name>A0A7I9VCZ1_9ACTN</name>
<keyword evidence="2" id="KW-0472">Membrane</keyword>
<proteinExistence type="predicted"/>
<dbReference type="OrthoDB" id="3635048at2"/>
<evidence type="ECO:0000256" key="1">
    <source>
        <dbReference type="SAM" id="MobiDB-lite"/>
    </source>
</evidence>
<dbReference type="Proteomes" id="UP000444960">
    <property type="component" value="Unassembled WGS sequence"/>
</dbReference>
<evidence type="ECO:0000256" key="2">
    <source>
        <dbReference type="SAM" id="Phobius"/>
    </source>
</evidence>
<dbReference type="SUPFAM" id="SSF81995">
    <property type="entry name" value="beta-sandwich domain of Sec23/24"/>
    <property type="match status" value="1"/>
</dbReference>
<feature type="compositionally biased region" description="Low complexity" evidence="1">
    <location>
        <begin position="10"/>
        <end position="59"/>
    </location>
</feature>
<dbReference type="RefSeq" id="WP_161896765.1">
    <property type="nucleotide sequence ID" value="NZ_BJOV01000005.1"/>
</dbReference>